<gene>
    <name evidence="6" type="ORF">DFJ67_4959</name>
</gene>
<dbReference type="Gene3D" id="3.40.190.10">
    <property type="entry name" value="Periplasmic binding protein-like II"/>
    <property type="match status" value="1"/>
</dbReference>
<evidence type="ECO:0000313" key="6">
    <source>
        <dbReference type="EMBL" id="REF98934.1"/>
    </source>
</evidence>
<keyword evidence="3" id="KW-0813">Transport</keyword>
<feature type="signal peptide" evidence="5">
    <location>
        <begin position="1"/>
        <end position="21"/>
    </location>
</feature>
<dbReference type="InterPro" id="IPR050490">
    <property type="entry name" value="Bact_solute-bd_prot1"/>
</dbReference>
<dbReference type="EMBL" id="QUMQ01000001">
    <property type="protein sequence ID" value="REF98934.1"/>
    <property type="molecule type" value="Genomic_DNA"/>
</dbReference>
<accession>A0A3D9ZQL9</accession>
<organism evidence="6 7">
    <name type="scientific">Asanoa ferruginea</name>
    <dbReference type="NCBI Taxonomy" id="53367"/>
    <lineage>
        <taxon>Bacteria</taxon>
        <taxon>Bacillati</taxon>
        <taxon>Actinomycetota</taxon>
        <taxon>Actinomycetes</taxon>
        <taxon>Micromonosporales</taxon>
        <taxon>Micromonosporaceae</taxon>
        <taxon>Asanoa</taxon>
    </lineage>
</organism>
<comment type="similarity">
    <text evidence="2">Belongs to the bacterial solute-binding protein 1 family.</text>
</comment>
<keyword evidence="7" id="KW-1185">Reference proteome</keyword>
<name>A0A3D9ZQL9_9ACTN</name>
<evidence type="ECO:0000256" key="1">
    <source>
        <dbReference type="ARBA" id="ARBA00004196"/>
    </source>
</evidence>
<dbReference type="InterPro" id="IPR006059">
    <property type="entry name" value="SBP"/>
</dbReference>
<protein>
    <submittedName>
        <fullName evidence="6">Carbohydrate ABC transporter substrate-binding protein (CUT1 family)</fullName>
    </submittedName>
</protein>
<dbReference type="PANTHER" id="PTHR43649:SF31">
    <property type="entry name" value="SN-GLYCEROL-3-PHOSPHATE-BINDING PERIPLASMIC PROTEIN UGPB"/>
    <property type="match status" value="1"/>
</dbReference>
<evidence type="ECO:0000256" key="5">
    <source>
        <dbReference type="SAM" id="SignalP"/>
    </source>
</evidence>
<dbReference type="PROSITE" id="PS51257">
    <property type="entry name" value="PROKAR_LIPOPROTEIN"/>
    <property type="match status" value="1"/>
</dbReference>
<dbReference type="RefSeq" id="WP_170215953.1">
    <property type="nucleotide sequence ID" value="NZ_BONB01000004.1"/>
</dbReference>
<reference evidence="6 7" key="1">
    <citation type="submission" date="2018-08" db="EMBL/GenBank/DDBJ databases">
        <title>Sequencing the genomes of 1000 actinobacteria strains.</title>
        <authorList>
            <person name="Klenk H.-P."/>
        </authorList>
    </citation>
    <scope>NUCLEOTIDE SEQUENCE [LARGE SCALE GENOMIC DNA]</scope>
    <source>
        <strain evidence="6 7">DSM 44099</strain>
    </source>
</reference>
<dbReference type="AlphaFoldDB" id="A0A3D9ZQL9"/>
<comment type="caution">
    <text evidence="6">The sequence shown here is derived from an EMBL/GenBank/DDBJ whole genome shotgun (WGS) entry which is preliminary data.</text>
</comment>
<dbReference type="CDD" id="cd13585">
    <property type="entry name" value="PBP2_TMBP_like"/>
    <property type="match status" value="1"/>
</dbReference>
<feature type="chain" id="PRO_5039212535" evidence="5">
    <location>
        <begin position="22"/>
        <end position="447"/>
    </location>
</feature>
<dbReference type="GO" id="GO:0030313">
    <property type="term" value="C:cell envelope"/>
    <property type="evidence" value="ECO:0007669"/>
    <property type="project" value="UniProtKB-SubCell"/>
</dbReference>
<evidence type="ECO:0000256" key="2">
    <source>
        <dbReference type="ARBA" id="ARBA00008520"/>
    </source>
</evidence>
<evidence type="ECO:0000313" key="7">
    <source>
        <dbReference type="Proteomes" id="UP000256913"/>
    </source>
</evidence>
<evidence type="ECO:0000256" key="4">
    <source>
        <dbReference type="ARBA" id="ARBA00022729"/>
    </source>
</evidence>
<proteinExistence type="inferred from homology"/>
<dbReference type="PANTHER" id="PTHR43649">
    <property type="entry name" value="ARABINOSE-BINDING PROTEIN-RELATED"/>
    <property type="match status" value="1"/>
</dbReference>
<dbReference type="Proteomes" id="UP000256913">
    <property type="component" value="Unassembled WGS sequence"/>
</dbReference>
<sequence>MKLRKTAVIAAAALATASLLAACGSSDSDSGSGSGSGSGEKVNLSYWLWDANQQPGYQKCADAFTAANPNISVTVKQFGWDDYWSGITTGLVSGTAPDVFTDHASYFPTFVEKHQILPIDDQQVDVSAYQKGLPELWVGTDGKRYGLPKDNGLVGLYVNSGLLSKAGKTDADLGDLTWNPTDGGSFEKLIAHLTVDKAGKRGDEAGFDKNKVDVYGLGLNGAGDGAGESIWAQYALSNGWTYYSGDTSKPHFNYDDPKFLDTMKWFKGLSDKGFMPSLKIATSGVGMQQTYGAGKYAMTTDGVWSAQSYAELKDVKTTIAALPTGPAGRQSTANSLGDAVTATTKHPAEAKKLLVFLGGKDCQSIIGQAGVVLPAMTSALEDAKATFQKNGIDIAPFLAPTTHTEPVVPQWADAMAIFQPAMQAYLNGQGDVNAFVGVNDQINKLYQ</sequence>
<keyword evidence="4 5" id="KW-0732">Signal</keyword>
<comment type="subcellular location">
    <subcellularLocation>
        <location evidence="1">Cell envelope</location>
    </subcellularLocation>
</comment>
<dbReference type="SUPFAM" id="SSF53850">
    <property type="entry name" value="Periplasmic binding protein-like II"/>
    <property type="match status" value="1"/>
</dbReference>
<dbReference type="Pfam" id="PF01547">
    <property type="entry name" value="SBP_bac_1"/>
    <property type="match status" value="1"/>
</dbReference>
<evidence type="ECO:0000256" key="3">
    <source>
        <dbReference type="ARBA" id="ARBA00022448"/>
    </source>
</evidence>